<organism evidence="1 2">
    <name type="scientific">Diacronema lutheri</name>
    <name type="common">Unicellular marine alga</name>
    <name type="synonym">Monochrysis lutheri</name>
    <dbReference type="NCBI Taxonomy" id="2081491"/>
    <lineage>
        <taxon>Eukaryota</taxon>
        <taxon>Haptista</taxon>
        <taxon>Haptophyta</taxon>
        <taxon>Pavlovophyceae</taxon>
        <taxon>Pavlovales</taxon>
        <taxon>Pavlovaceae</taxon>
        <taxon>Diacronema</taxon>
    </lineage>
</organism>
<keyword evidence="2" id="KW-1185">Reference proteome</keyword>
<evidence type="ECO:0000313" key="1">
    <source>
        <dbReference type="EMBL" id="KAG8466480.1"/>
    </source>
</evidence>
<dbReference type="OrthoDB" id="10490903at2759"/>
<dbReference type="AlphaFoldDB" id="A0A8J5XVZ1"/>
<reference evidence="1" key="1">
    <citation type="submission" date="2021-05" db="EMBL/GenBank/DDBJ databases">
        <title>The genome of the haptophyte Pavlova lutheri (Diacronema luteri, Pavlovales) - a model for lipid biosynthesis in eukaryotic algae.</title>
        <authorList>
            <person name="Hulatt C.J."/>
            <person name="Posewitz M.C."/>
        </authorList>
    </citation>
    <scope>NUCLEOTIDE SEQUENCE</scope>
    <source>
        <strain evidence="1">NIVA-4/92</strain>
    </source>
</reference>
<accession>A0A8J5XVZ1</accession>
<protein>
    <submittedName>
        <fullName evidence="1">Uncharacterized protein</fullName>
    </submittedName>
</protein>
<dbReference type="Proteomes" id="UP000751190">
    <property type="component" value="Unassembled WGS sequence"/>
</dbReference>
<dbReference type="EMBL" id="JAGTXO010000008">
    <property type="protein sequence ID" value="KAG8466480.1"/>
    <property type="molecule type" value="Genomic_DNA"/>
</dbReference>
<gene>
    <name evidence="1" type="ORF">KFE25_002236</name>
</gene>
<evidence type="ECO:0000313" key="2">
    <source>
        <dbReference type="Proteomes" id="UP000751190"/>
    </source>
</evidence>
<name>A0A8J5XVZ1_DIALT</name>
<proteinExistence type="predicted"/>
<comment type="caution">
    <text evidence="1">The sequence shown here is derived from an EMBL/GenBank/DDBJ whole genome shotgun (WGS) entry which is preliminary data.</text>
</comment>
<sequence>MAEAHVLYAVRKPRAVFIESDHTGTAPLRKNWSYYKRTGSLWEDIDHIPPARLQLFLRPDLGYRAAQAINRRYEQEQALADMRVWAQAVNRAKLRRALAERREVRERVEDYVGLRQRPRTQQSARAASSAVVALPDSLVRLAFRSADKLRERSVMEARLHGPGFEAHRVGLEGLAFPRYAYDSRRPLAQAGRYAPSAGWATTAHGARAATVGDATAASTAAAAPR</sequence>